<sequence length="406" mass="41870">MKFGRVVVSLGVAALIGVSGVSLNVVSAASSTDNASQSSTSLIQKLQAAQNKVMKASNDASNLVTQIDETQTAIDATQTKITAYQSQIKKADAEVKSRRAVLRKQLISLQKQVGNSVTGNIYFDFMLNAKDFSDLISRGFTVNKLNQASQEALQAVQDAEAKAKTLSQELTAKKAQLVASKAKLTASKAQFDAAAKQATADAASLQKQVDANKAKLTALATSNNKATAATAKALVDSAAPQAKSVSAATKSQVSKTTGSASVAVQVAHRTRAVAAPSTTGSRSVAPSLHGGSLVANALAMQGVPYVYGGKTAAGVDCSGLVYVAGRAAGIPAFSTYHTSQALSSMGKMVSLSSLQPGDLLFWGGVGSAYHVAIYVGGGTYVHAPKPGDHVHTASINGWRPNFARRI</sequence>
<dbReference type="Pfam" id="PF24568">
    <property type="entry name" value="CC_PcsB"/>
    <property type="match status" value="1"/>
</dbReference>
<reference evidence="9 10" key="1">
    <citation type="journal article" date="2015" name="Genome Announc.">
        <title>Expanding the biotechnology potential of lactobacilli through comparative genomics of 213 strains and associated genera.</title>
        <authorList>
            <person name="Sun Z."/>
            <person name="Harris H.M."/>
            <person name="McCann A."/>
            <person name="Guo C."/>
            <person name="Argimon S."/>
            <person name="Zhang W."/>
            <person name="Yang X."/>
            <person name="Jeffery I.B."/>
            <person name="Cooney J.C."/>
            <person name="Kagawa T.F."/>
            <person name="Liu W."/>
            <person name="Song Y."/>
            <person name="Salvetti E."/>
            <person name="Wrobel A."/>
            <person name="Rasinkangas P."/>
            <person name="Parkhill J."/>
            <person name="Rea M.C."/>
            <person name="O'Sullivan O."/>
            <person name="Ritari J."/>
            <person name="Douillard F.P."/>
            <person name="Paul Ross R."/>
            <person name="Yang R."/>
            <person name="Briner A.E."/>
            <person name="Felis G.E."/>
            <person name="de Vos W.M."/>
            <person name="Barrangou R."/>
            <person name="Klaenhammer T.R."/>
            <person name="Caufield P.W."/>
            <person name="Cui Y."/>
            <person name="Zhang H."/>
            <person name="O'Toole P.W."/>
        </authorList>
    </citation>
    <scope>NUCLEOTIDE SEQUENCE [LARGE SCALE GENOMIC DNA]</scope>
    <source>
        <strain evidence="9 10">DSM 22697</strain>
    </source>
</reference>
<comment type="caution">
    <text evidence="9">The sequence shown here is derived from an EMBL/GenBank/DDBJ whole genome shotgun (WGS) entry which is preliminary data.</text>
</comment>
<gene>
    <name evidence="9" type="ORF">FC75_GL001496</name>
</gene>
<protein>
    <submittedName>
        <fullName evidence="9">Surface antigen NLP P60</fullName>
    </submittedName>
</protein>
<comment type="similarity">
    <text evidence="1">Belongs to the peptidase C40 family.</text>
</comment>
<keyword evidence="3 7" id="KW-0732">Signal</keyword>
<dbReference type="Pfam" id="PF00877">
    <property type="entry name" value="NLPC_P60"/>
    <property type="match status" value="1"/>
</dbReference>
<organism evidence="9 10">
    <name type="scientific">Lacticaseibacillus camelliae DSM 22697 = JCM 13995</name>
    <dbReference type="NCBI Taxonomy" id="1423730"/>
    <lineage>
        <taxon>Bacteria</taxon>
        <taxon>Bacillati</taxon>
        <taxon>Bacillota</taxon>
        <taxon>Bacilli</taxon>
        <taxon>Lactobacillales</taxon>
        <taxon>Lactobacillaceae</taxon>
        <taxon>Lacticaseibacillus</taxon>
    </lineage>
</organism>
<accession>A0A0R2F408</accession>
<dbReference type="PANTHER" id="PTHR47053">
    <property type="entry name" value="MUREIN DD-ENDOPEPTIDASE MEPH-RELATED"/>
    <property type="match status" value="1"/>
</dbReference>
<evidence type="ECO:0000256" key="4">
    <source>
        <dbReference type="ARBA" id="ARBA00022801"/>
    </source>
</evidence>
<keyword evidence="4" id="KW-0378">Hydrolase</keyword>
<evidence type="ECO:0000256" key="7">
    <source>
        <dbReference type="SAM" id="SignalP"/>
    </source>
</evidence>
<dbReference type="PROSITE" id="PS51935">
    <property type="entry name" value="NLPC_P60"/>
    <property type="match status" value="1"/>
</dbReference>
<keyword evidence="6" id="KW-0175">Coiled coil</keyword>
<dbReference type="InterPro" id="IPR057309">
    <property type="entry name" value="PcsB_CC"/>
</dbReference>
<keyword evidence="10" id="KW-1185">Reference proteome</keyword>
<evidence type="ECO:0000256" key="2">
    <source>
        <dbReference type="ARBA" id="ARBA00022670"/>
    </source>
</evidence>
<evidence type="ECO:0000256" key="6">
    <source>
        <dbReference type="SAM" id="Coils"/>
    </source>
</evidence>
<keyword evidence="2" id="KW-0645">Protease</keyword>
<proteinExistence type="inferred from homology"/>
<name>A0A0R2F408_9LACO</name>
<dbReference type="Gene3D" id="6.10.250.3150">
    <property type="match status" value="1"/>
</dbReference>
<evidence type="ECO:0000313" key="10">
    <source>
        <dbReference type="Proteomes" id="UP000050865"/>
    </source>
</evidence>
<feature type="chain" id="PRO_5038508080" evidence="7">
    <location>
        <begin position="25"/>
        <end position="406"/>
    </location>
</feature>
<evidence type="ECO:0000256" key="5">
    <source>
        <dbReference type="ARBA" id="ARBA00022807"/>
    </source>
</evidence>
<dbReference type="GO" id="GO:0006508">
    <property type="term" value="P:proteolysis"/>
    <property type="evidence" value="ECO:0007669"/>
    <property type="project" value="UniProtKB-KW"/>
</dbReference>
<dbReference type="InterPro" id="IPR000064">
    <property type="entry name" value="NLP_P60_dom"/>
</dbReference>
<dbReference type="SUPFAM" id="SSF54001">
    <property type="entry name" value="Cysteine proteinases"/>
    <property type="match status" value="1"/>
</dbReference>
<dbReference type="PATRIC" id="fig|1423730.4.peg.1568"/>
<dbReference type="EMBL" id="AYZJ01000028">
    <property type="protein sequence ID" value="KRN23296.1"/>
    <property type="molecule type" value="Genomic_DNA"/>
</dbReference>
<dbReference type="Gene3D" id="3.90.1720.10">
    <property type="entry name" value="endopeptidase domain like (from Nostoc punctiforme)"/>
    <property type="match status" value="1"/>
</dbReference>
<dbReference type="AlphaFoldDB" id="A0A0R2F408"/>
<dbReference type="PANTHER" id="PTHR47053:SF1">
    <property type="entry name" value="MUREIN DD-ENDOPEPTIDASE MEPH-RELATED"/>
    <property type="match status" value="1"/>
</dbReference>
<keyword evidence="5" id="KW-0788">Thiol protease</keyword>
<dbReference type="InterPro" id="IPR051202">
    <property type="entry name" value="Peptidase_C40"/>
</dbReference>
<feature type="coiled-coil region" evidence="6">
    <location>
        <begin position="142"/>
        <end position="215"/>
    </location>
</feature>
<feature type="signal peptide" evidence="7">
    <location>
        <begin position="1"/>
        <end position="24"/>
    </location>
</feature>
<dbReference type="RefSeq" id="WP_056989358.1">
    <property type="nucleotide sequence ID" value="NZ_AYZJ01000028.1"/>
</dbReference>
<evidence type="ECO:0000313" key="9">
    <source>
        <dbReference type="EMBL" id="KRN23296.1"/>
    </source>
</evidence>
<dbReference type="GO" id="GO:0008234">
    <property type="term" value="F:cysteine-type peptidase activity"/>
    <property type="evidence" value="ECO:0007669"/>
    <property type="project" value="UniProtKB-KW"/>
</dbReference>
<feature type="domain" description="NlpC/P60" evidence="8">
    <location>
        <begin position="287"/>
        <end position="406"/>
    </location>
</feature>
<dbReference type="STRING" id="1423730.FC75_GL001496"/>
<dbReference type="Proteomes" id="UP000050865">
    <property type="component" value="Unassembled WGS sequence"/>
</dbReference>
<evidence type="ECO:0000259" key="8">
    <source>
        <dbReference type="PROSITE" id="PS51935"/>
    </source>
</evidence>
<dbReference type="InterPro" id="IPR038765">
    <property type="entry name" value="Papain-like_cys_pep_sf"/>
</dbReference>
<evidence type="ECO:0000256" key="1">
    <source>
        <dbReference type="ARBA" id="ARBA00007074"/>
    </source>
</evidence>
<evidence type="ECO:0000256" key="3">
    <source>
        <dbReference type="ARBA" id="ARBA00022729"/>
    </source>
</evidence>
<feature type="coiled-coil region" evidence="6">
    <location>
        <begin position="46"/>
        <end position="94"/>
    </location>
</feature>